<name>A0ABS8ZC31_9PSEU</name>
<dbReference type="InterPro" id="IPR001789">
    <property type="entry name" value="Sig_transdc_resp-reg_receiver"/>
</dbReference>
<evidence type="ECO:0000259" key="5">
    <source>
        <dbReference type="PROSITE" id="PS50110"/>
    </source>
</evidence>
<evidence type="ECO:0000256" key="2">
    <source>
        <dbReference type="ARBA" id="ARBA00023125"/>
    </source>
</evidence>
<sequence length="198" mass="21546">MRVLIVDDHPLTRNGVRAGLDGGLMQVFEAGDVDAASRSLAVDRPHVVLVDLRLGALDGIDFIQHVVDCCPDVRILVLSQASLVEVVRAIRAGAHGYVSKAAPTAELRRAVAAVLDGPVVPPELAVQLVKEFHEGPGLSPREREVLRILARGYDNQEIAAELAISVRTVNRHLESIRDKLGTRRRSELIRIARARLTG</sequence>
<dbReference type="SUPFAM" id="SSF52172">
    <property type="entry name" value="CheY-like"/>
    <property type="match status" value="1"/>
</dbReference>
<dbReference type="InterPro" id="IPR016032">
    <property type="entry name" value="Sig_transdc_resp-reg_C-effctor"/>
</dbReference>
<accession>A0ABS8ZC31</accession>
<dbReference type="PRINTS" id="PR00038">
    <property type="entry name" value="HTHLUXR"/>
</dbReference>
<dbReference type="Pfam" id="PF00196">
    <property type="entry name" value="GerE"/>
    <property type="match status" value="1"/>
</dbReference>
<dbReference type="InterPro" id="IPR039420">
    <property type="entry name" value="WalR-like"/>
</dbReference>
<dbReference type="InterPro" id="IPR011006">
    <property type="entry name" value="CheY-like_superfamily"/>
</dbReference>
<dbReference type="CDD" id="cd06170">
    <property type="entry name" value="LuxR_C_like"/>
    <property type="match status" value="1"/>
</dbReference>
<dbReference type="RefSeq" id="WP_233724917.1">
    <property type="nucleotide sequence ID" value="NZ_JAJVCN010000001.1"/>
</dbReference>
<evidence type="ECO:0000256" key="1">
    <source>
        <dbReference type="ARBA" id="ARBA00022553"/>
    </source>
</evidence>
<feature type="domain" description="HTH luxR-type" evidence="4">
    <location>
        <begin position="131"/>
        <end position="196"/>
    </location>
</feature>
<evidence type="ECO:0000313" key="6">
    <source>
        <dbReference type="EMBL" id="MCE7003387.1"/>
    </source>
</evidence>
<dbReference type="CDD" id="cd17535">
    <property type="entry name" value="REC_NarL-like"/>
    <property type="match status" value="1"/>
</dbReference>
<dbReference type="PROSITE" id="PS00622">
    <property type="entry name" value="HTH_LUXR_1"/>
    <property type="match status" value="1"/>
</dbReference>
<dbReference type="PROSITE" id="PS50110">
    <property type="entry name" value="RESPONSE_REGULATORY"/>
    <property type="match status" value="1"/>
</dbReference>
<reference evidence="6 7" key="1">
    <citation type="submission" date="2021-12" db="EMBL/GenBank/DDBJ databases">
        <title>Genome sequence of Kibdelosporangium philippinense ATCC 49844.</title>
        <authorList>
            <person name="Fedorov E.A."/>
            <person name="Omeragic M."/>
            <person name="Shalygina K.F."/>
            <person name="Maclea K.S."/>
        </authorList>
    </citation>
    <scope>NUCLEOTIDE SEQUENCE [LARGE SCALE GENOMIC DNA]</scope>
    <source>
        <strain evidence="6 7">ATCC 49844</strain>
    </source>
</reference>
<dbReference type="Proteomes" id="UP001521150">
    <property type="component" value="Unassembled WGS sequence"/>
</dbReference>
<dbReference type="Pfam" id="PF00072">
    <property type="entry name" value="Response_reg"/>
    <property type="match status" value="1"/>
</dbReference>
<evidence type="ECO:0000256" key="3">
    <source>
        <dbReference type="PROSITE-ProRule" id="PRU00169"/>
    </source>
</evidence>
<dbReference type="InterPro" id="IPR058245">
    <property type="entry name" value="NreC/VraR/RcsB-like_REC"/>
</dbReference>
<keyword evidence="2" id="KW-0238">DNA-binding</keyword>
<dbReference type="SMART" id="SM00448">
    <property type="entry name" value="REC"/>
    <property type="match status" value="1"/>
</dbReference>
<dbReference type="PANTHER" id="PTHR43214">
    <property type="entry name" value="TWO-COMPONENT RESPONSE REGULATOR"/>
    <property type="match status" value="1"/>
</dbReference>
<comment type="caution">
    <text evidence="6">The sequence shown here is derived from an EMBL/GenBank/DDBJ whole genome shotgun (WGS) entry which is preliminary data.</text>
</comment>
<dbReference type="PROSITE" id="PS50043">
    <property type="entry name" value="HTH_LUXR_2"/>
    <property type="match status" value="1"/>
</dbReference>
<keyword evidence="7" id="KW-1185">Reference proteome</keyword>
<dbReference type="EMBL" id="JAJVCN010000001">
    <property type="protein sequence ID" value="MCE7003387.1"/>
    <property type="molecule type" value="Genomic_DNA"/>
</dbReference>
<dbReference type="Gene3D" id="3.40.50.2300">
    <property type="match status" value="1"/>
</dbReference>
<feature type="domain" description="Response regulatory" evidence="5">
    <location>
        <begin position="2"/>
        <end position="115"/>
    </location>
</feature>
<dbReference type="SMART" id="SM00421">
    <property type="entry name" value="HTH_LUXR"/>
    <property type="match status" value="1"/>
</dbReference>
<evidence type="ECO:0000259" key="4">
    <source>
        <dbReference type="PROSITE" id="PS50043"/>
    </source>
</evidence>
<dbReference type="PANTHER" id="PTHR43214:SF42">
    <property type="entry name" value="TRANSCRIPTIONAL REGULATORY PROTEIN DESR"/>
    <property type="match status" value="1"/>
</dbReference>
<proteinExistence type="predicted"/>
<feature type="modified residue" description="4-aspartylphosphate" evidence="3">
    <location>
        <position position="51"/>
    </location>
</feature>
<evidence type="ECO:0000313" key="7">
    <source>
        <dbReference type="Proteomes" id="UP001521150"/>
    </source>
</evidence>
<organism evidence="6 7">
    <name type="scientific">Kibdelosporangium philippinense</name>
    <dbReference type="NCBI Taxonomy" id="211113"/>
    <lineage>
        <taxon>Bacteria</taxon>
        <taxon>Bacillati</taxon>
        <taxon>Actinomycetota</taxon>
        <taxon>Actinomycetes</taxon>
        <taxon>Pseudonocardiales</taxon>
        <taxon>Pseudonocardiaceae</taxon>
        <taxon>Kibdelosporangium</taxon>
    </lineage>
</organism>
<dbReference type="SUPFAM" id="SSF46894">
    <property type="entry name" value="C-terminal effector domain of the bipartite response regulators"/>
    <property type="match status" value="1"/>
</dbReference>
<dbReference type="InterPro" id="IPR000792">
    <property type="entry name" value="Tscrpt_reg_LuxR_C"/>
</dbReference>
<keyword evidence="1 3" id="KW-0597">Phosphoprotein</keyword>
<protein>
    <submittedName>
        <fullName evidence="6">Response regulator transcription factor</fullName>
    </submittedName>
</protein>
<gene>
    <name evidence="6" type="ORF">LWC34_11185</name>
</gene>